<feature type="region of interest" description="Disordered" evidence="2">
    <location>
        <begin position="537"/>
        <end position="595"/>
    </location>
</feature>
<feature type="compositionally biased region" description="Acidic residues" evidence="2">
    <location>
        <begin position="563"/>
        <end position="584"/>
    </location>
</feature>
<sequence>MSATSDGTRPKSTTVFSSPSDPFSNSDPFTVNDDDQALSSAGDLQFHLQQLLEAKKDQLNKAALFGQQILDQQKELQERINQLQAREQDKDEDDEIEGESRVVFREIKETVQDWDVQNAQLVGSAFSPPNGLMNGKDPSIEITRDEHEQRPKAASSAAQSRRAKNAANRADNVEFALEIGSGLLTEVRRLQSLLGERDKAIQDMKEEKDDLEKTLESFRTALRQQEQSADKYKEENWNLEVTLQDLRGQLSTLNASSARAESEIKRLTKSLSSALASAESQKSTADVLAAEIEEIKTKHEMDTAQARRKEAGLARDKSDLQQALEKERKEREREKERRGGRGGRFGDSPLTPGSLGPSGDFLTPGDFRGMGDDDVFSTHGASTNRRRAPDTGGAYDEFGMPFADEVDADTPDPSPVRNFRPSPRPTNDLEALRQSLAHSQRTINTLNNKLQREKEAKAEMRRRLLENGIPVAEEADEEDEEEMFEDEEVAAVNGRPRRGTPYRRGRGSRARGARVLATRGKGMSLSERLTLAAQYPDDEADAPPLPPLPTRFSGSADDFFAEREDDEVPGENLVEEEPEPDPELGPDGKRASVDGMDPKFANVLRRTPSNASSVTHTPSPLRRLTLNRSVRGGSVLGRRPRGGAAFGAARPPSVVEPVGDLAKELGVGASPLRDSRAFSDADDLIDEVLGEEGIVDEEEADDTVRHLDDSVIQTAEFACQTEPEEPVAVPLKAETVDAAVQAEPEPEPTPAPIIVPEPIKVAAVDAQMQTDDEPVPARTEAATQHVPVESPAPITKQAETQTEVATSDMDTQTPTPSRPSVGVLAGYERDRRTTMTQDDVCGLSSASSGDVSGDTTITRPMARAFLAAHPGLYEENDDGEETETGAETEPETETDLDDYHDAVMSTPSASQEDFHSISQSDDFHSLRTMSDNYGSDSEGDDESIKASKLSSRMAAASTASSIMGVAEGSRGPRQRPSSYYPDIPAKPEVVYEDKGVSADLLPVVEPPKQEEPAPPVVAVPEPQPEPPKEEPKPELKEMSIQTDEWVPPAPPAPIVVPAPSVPPASPSLYRVGSASHQFQFIPAPASAGPTRSSTIPVPVSSVLNTTPGRGVGHDRRLSIDSTISSVLGQDDAAAPPQRFRVQSTGAGSVLSVVDKSKPPTMILPPPPRLPPPPNAMPPPSFIPERKATISSSSADGPPPRPSSPPPPELIQRATTPTFGAALGVPGRNRSLRQHGSTPTPHQALRQPPSTNSFRSAANAALYAEQALLAQHQRDQEHRQFSSTSLASERSMASPRSSISSDNVFANQPHDPVTPSKTGNLPMRSTPGPSAHGSTDPTIIHAITQTMIGEFLYKYTRRAIGKGYGQQRHKRFFWVHPYTKTLYWSSADPGSWNVSESSAKSAYIEGVRSVLDPNPMPPGLYQYSVVVSTPQREMKITAPTKERHDIWLNALKYLLARPNDMNVASPANATIVPQSPKSVEFTDDEHLLSPLSQRSTRSARRRDTWNTTPRGKRSRSQLSVGGSVGKRSGTPAAEYLRWNGPESPYSPDKSFEHIGARDEEDLDFELHGDSRSDDGFEGLENVRACCDGRHTVGHSGKHHHHHHNHNHNHLPIERTSIDRLEVNQQDQARPASPAWSFRSHRSRGGSSQSHEGGPSNGTTSIFSWGRGDDGKLRFGSRRSAKTVPTHDQ</sequence>
<dbReference type="InterPro" id="IPR024774">
    <property type="entry name" value="PH_dom-Mcp5-type"/>
</dbReference>
<feature type="compositionally biased region" description="Acidic residues" evidence="2">
    <location>
        <begin position="874"/>
        <end position="898"/>
    </location>
</feature>
<protein>
    <recommendedName>
        <fullName evidence="3">PH domain-containing protein</fullName>
    </recommendedName>
</protein>
<feature type="region of interest" description="Disordered" evidence="2">
    <location>
        <begin position="299"/>
        <end position="393"/>
    </location>
</feature>
<feature type="region of interest" description="Disordered" evidence="2">
    <location>
        <begin position="1085"/>
        <end position="1117"/>
    </location>
</feature>
<feature type="compositionally biased region" description="Basic and acidic residues" evidence="2">
    <location>
        <begin position="299"/>
        <end position="339"/>
    </location>
</feature>
<feature type="coiled-coil region" evidence="1">
    <location>
        <begin position="66"/>
        <end position="93"/>
    </location>
</feature>
<evidence type="ECO:0000259" key="3">
    <source>
        <dbReference type="PROSITE" id="PS50003"/>
    </source>
</evidence>
<feature type="compositionally biased region" description="Low complexity" evidence="2">
    <location>
        <begin position="1286"/>
        <end position="1300"/>
    </location>
</feature>
<evidence type="ECO:0000256" key="2">
    <source>
        <dbReference type="SAM" id="MobiDB-lite"/>
    </source>
</evidence>
<feature type="coiled-coil region" evidence="1">
    <location>
        <begin position="429"/>
        <end position="467"/>
    </location>
</feature>
<feature type="domain" description="PH" evidence="3">
    <location>
        <begin position="1344"/>
        <end position="1455"/>
    </location>
</feature>
<dbReference type="PANTHER" id="PTHR28190:SF1">
    <property type="entry name" value="NUCLEAR MIGRATION PROTEIN NUM1"/>
    <property type="match status" value="1"/>
</dbReference>
<feature type="compositionally biased region" description="Polar residues" evidence="2">
    <location>
        <begin position="1"/>
        <end position="15"/>
    </location>
</feature>
<dbReference type="SUPFAM" id="SSF50729">
    <property type="entry name" value="PH domain-like"/>
    <property type="match status" value="1"/>
</dbReference>
<dbReference type="Pfam" id="PF12814">
    <property type="entry name" value="Mcp5_PH"/>
    <property type="match status" value="1"/>
</dbReference>
<reference evidence="5" key="1">
    <citation type="submission" date="2024-06" db="EMBL/GenBank/DDBJ databases">
        <title>Multi-omics analyses provide insights into the biosynthesis of the anticancer antibiotic pleurotin in Hohenbuehelia grisea.</title>
        <authorList>
            <person name="Weaver J.A."/>
            <person name="Alberti F."/>
        </authorList>
    </citation>
    <scope>NUCLEOTIDE SEQUENCE [LARGE SCALE GENOMIC DNA]</scope>
    <source>
        <strain evidence="5">T-177</strain>
    </source>
</reference>
<dbReference type="PROSITE" id="PS50003">
    <property type="entry name" value="PH_DOMAIN"/>
    <property type="match status" value="1"/>
</dbReference>
<feature type="region of interest" description="Disordered" evidence="2">
    <location>
        <begin position="405"/>
        <end position="427"/>
    </location>
</feature>
<evidence type="ECO:0000313" key="5">
    <source>
        <dbReference type="Proteomes" id="UP001556367"/>
    </source>
</evidence>
<comment type="caution">
    <text evidence="4">The sequence shown here is derived from an EMBL/GenBank/DDBJ whole genome shotgun (WGS) entry which is preliminary data.</text>
</comment>
<feature type="compositionally biased region" description="Low complexity" evidence="2">
    <location>
        <begin position="1643"/>
        <end position="1652"/>
    </location>
</feature>
<feature type="compositionally biased region" description="Polar residues" evidence="2">
    <location>
        <begin position="797"/>
        <end position="815"/>
    </location>
</feature>
<feature type="compositionally biased region" description="Acidic residues" evidence="2">
    <location>
        <begin position="474"/>
        <end position="489"/>
    </location>
</feature>
<dbReference type="Proteomes" id="UP001556367">
    <property type="component" value="Unassembled WGS sequence"/>
</dbReference>
<dbReference type="SMART" id="SM00233">
    <property type="entry name" value="PH"/>
    <property type="match status" value="1"/>
</dbReference>
<feature type="compositionally biased region" description="Polar residues" evidence="2">
    <location>
        <begin position="844"/>
        <end position="858"/>
    </location>
</feature>
<keyword evidence="1" id="KW-0175">Coiled coil</keyword>
<evidence type="ECO:0000256" key="1">
    <source>
        <dbReference type="SAM" id="Coils"/>
    </source>
</evidence>
<feature type="compositionally biased region" description="Basic and acidic residues" evidence="2">
    <location>
        <begin position="1026"/>
        <end position="1037"/>
    </location>
</feature>
<feature type="region of interest" description="Disordered" evidence="2">
    <location>
        <begin position="1002"/>
        <end position="1039"/>
    </location>
</feature>
<feature type="compositionally biased region" description="Polar residues" evidence="2">
    <location>
        <begin position="1089"/>
        <end position="1107"/>
    </location>
</feature>
<feature type="compositionally biased region" description="Low complexity" evidence="2">
    <location>
        <begin position="950"/>
        <end position="961"/>
    </location>
</feature>
<name>A0ABR3JW20_9AGAR</name>
<accession>A0ABR3JW20</accession>
<feature type="region of interest" description="Disordered" evidence="2">
    <location>
        <begin position="474"/>
        <end position="514"/>
    </location>
</feature>
<feature type="compositionally biased region" description="Basic residues" evidence="2">
    <location>
        <begin position="495"/>
        <end position="512"/>
    </location>
</feature>
<feature type="compositionally biased region" description="Pro residues" evidence="2">
    <location>
        <begin position="1196"/>
        <end position="1208"/>
    </location>
</feature>
<feature type="compositionally biased region" description="Pro residues" evidence="2">
    <location>
        <begin position="1012"/>
        <end position="1025"/>
    </location>
</feature>
<feature type="region of interest" description="Disordered" evidence="2">
    <location>
        <begin position="767"/>
        <end position="986"/>
    </location>
</feature>
<feature type="compositionally biased region" description="Polar residues" evidence="2">
    <location>
        <begin position="905"/>
        <end position="920"/>
    </location>
</feature>
<feature type="region of interest" description="Disordered" evidence="2">
    <location>
        <begin position="1480"/>
        <end position="1550"/>
    </location>
</feature>
<keyword evidence="5" id="KW-1185">Reference proteome</keyword>
<feature type="region of interest" description="Disordered" evidence="2">
    <location>
        <begin position="1270"/>
        <end position="1335"/>
    </location>
</feature>
<dbReference type="InterPro" id="IPR053005">
    <property type="entry name" value="Nuclear_Pos-Cytoskel_Interact"/>
</dbReference>
<evidence type="ECO:0000313" key="4">
    <source>
        <dbReference type="EMBL" id="KAL0959595.1"/>
    </source>
</evidence>
<organism evidence="4 5">
    <name type="scientific">Hohenbuehelia grisea</name>
    <dbReference type="NCBI Taxonomy" id="104357"/>
    <lineage>
        <taxon>Eukaryota</taxon>
        <taxon>Fungi</taxon>
        <taxon>Dikarya</taxon>
        <taxon>Basidiomycota</taxon>
        <taxon>Agaricomycotina</taxon>
        <taxon>Agaricomycetes</taxon>
        <taxon>Agaricomycetidae</taxon>
        <taxon>Agaricales</taxon>
        <taxon>Pleurotineae</taxon>
        <taxon>Pleurotaceae</taxon>
        <taxon>Hohenbuehelia</taxon>
    </lineage>
</organism>
<dbReference type="InterPro" id="IPR001849">
    <property type="entry name" value="PH_domain"/>
</dbReference>
<feature type="compositionally biased region" description="Low complexity" evidence="2">
    <location>
        <begin position="16"/>
        <end position="29"/>
    </location>
</feature>
<feature type="region of interest" description="Disordered" evidence="2">
    <location>
        <begin position="145"/>
        <end position="168"/>
    </location>
</feature>
<proteinExistence type="predicted"/>
<feature type="region of interest" description="Disordered" evidence="2">
    <location>
        <begin position="1155"/>
        <end position="1252"/>
    </location>
</feature>
<feature type="compositionally biased region" description="Pro residues" evidence="2">
    <location>
        <begin position="1161"/>
        <end position="1181"/>
    </location>
</feature>
<feature type="coiled-coil region" evidence="1">
    <location>
        <begin position="190"/>
        <end position="270"/>
    </location>
</feature>
<feature type="region of interest" description="Disordered" evidence="2">
    <location>
        <begin position="1"/>
        <end position="36"/>
    </location>
</feature>
<feature type="region of interest" description="Disordered" evidence="2">
    <location>
        <begin position="1623"/>
        <end position="1687"/>
    </location>
</feature>
<gene>
    <name evidence="4" type="ORF">HGRIS_011304</name>
</gene>
<dbReference type="CDD" id="cd13365">
    <property type="entry name" value="PH_PLC_plant-like"/>
    <property type="match status" value="1"/>
</dbReference>
<dbReference type="EMBL" id="JASNQZ010000002">
    <property type="protein sequence ID" value="KAL0959595.1"/>
    <property type="molecule type" value="Genomic_DNA"/>
</dbReference>
<dbReference type="PANTHER" id="PTHR28190">
    <property type="entry name" value="NUCLEAR MIGRATION PROTEIN NUM1"/>
    <property type="match status" value="1"/>
</dbReference>
<feature type="compositionally biased region" description="Low complexity" evidence="2">
    <location>
        <begin position="152"/>
        <end position="168"/>
    </location>
</feature>